<keyword evidence="1" id="KW-0547">Nucleotide-binding</keyword>
<dbReference type="SMART" id="SM00421">
    <property type="entry name" value="HTH_LUXR"/>
    <property type="match status" value="1"/>
</dbReference>
<dbReference type="Gene3D" id="3.40.50.300">
    <property type="entry name" value="P-loop containing nucleotide triphosphate hydrolases"/>
    <property type="match status" value="1"/>
</dbReference>
<comment type="caution">
    <text evidence="4">The sequence shown here is derived from an EMBL/GenBank/DDBJ whole genome shotgun (WGS) entry which is preliminary data.</text>
</comment>
<evidence type="ECO:0000256" key="2">
    <source>
        <dbReference type="ARBA" id="ARBA00022840"/>
    </source>
</evidence>
<dbReference type="InterPro" id="IPR036388">
    <property type="entry name" value="WH-like_DNA-bd_sf"/>
</dbReference>
<dbReference type="PRINTS" id="PR00038">
    <property type="entry name" value="HTHLUXR"/>
</dbReference>
<dbReference type="Proteomes" id="UP000466523">
    <property type="component" value="Unassembled WGS sequence"/>
</dbReference>
<dbReference type="InterPro" id="IPR000792">
    <property type="entry name" value="Tscrpt_reg_LuxR_C"/>
</dbReference>
<reference evidence="4 5" key="1">
    <citation type="submission" date="2020-01" db="EMBL/GenBank/DDBJ databases">
        <authorList>
            <person name="Sanchez-Estrada R."/>
            <person name="Gonzalez-Y-Merchand J.A."/>
            <person name="Rivera-Gutierrez S."/>
        </authorList>
    </citation>
    <scope>NUCLEOTIDE SEQUENCE [LARGE SCALE GENOMIC DNA]</scope>
    <source>
        <strain evidence="4 5">CST 7247</strain>
    </source>
</reference>
<dbReference type="PANTHER" id="PTHR16305">
    <property type="entry name" value="TESTICULAR SOLUBLE ADENYLYL CYCLASE"/>
    <property type="match status" value="1"/>
</dbReference>
<dbReference type="PANTHER" id="PTHR16305:SF35">
    <property type="entry name" value="TRANSCRIPTIONAL ACTIVATOR DOMAIN"/>
    <property type="match status" value="1"/>
</dbReference>
<dbReference type="InterPro" id="IPR041664">
    <property type="entry name" value="AAA_16"/>
</dbReference>
<feature type="domain" description="HTH luxR-type" evidence="3">
    <location>
        <begin position="859"/>
        <end position="923"/>
    </location>
</feature>
<dbReference type="SUPFAM" id="SSF52540">
    <property type="entry name" value="P-loop containing nucleoside triphosphate hydrolases"/>
    <property type="match status" value="1"/>
</dbReference>
<dbReference type="GO" id="GO:0005524">
    <property type="term" value="F:ATP binding"/>
    <property type="evidence" value="ECO:0007669"/>
    <property type="project" value="UniProtKB-KW"/>
</dbReference>
<dbReference type="InterPro" id="IPR027417">
    <property type="entry name" value="P-loop_NTPase"/>
</dbReference>
<dbReference type="Pfam" id="PF00196">
    <property type="entry name" value="GerE"/>
    <property type="match status" value="1"/>
</dbReference>
<dbReference type="InterPro" id="IPR016032">
    <property type="entry name" value="Sig_transdc_resp-reg_C-effctor"/>
</dbReference>
<evidence type="ECO:0000256" key="1">
    <source>
        <dbReference type="ARBA" id="ARBA00022741"/>
    </source>
</evidence>
<dbReference type="AlphaFoldDB" id="A0A7K3LDY6"/>
<dbReference type="GO" id="GO:0004016">
    <property type="term" value="F:adenylate cyclase activity"/>
    <property type="evidence" value="ECO:0007669"/>
    <property type="project" value="TreeGrafter"/>
</dbReference>
<name>A0A7K3LDY6_9MYCO</name>
<dbReference type="SUPFAM" id="SSF46894">
    <property type="entry name" value="C-terminal effector domain of the bipartite response regulators"/>
    <property type="match status" value="1"/>
</dbReference>
<dbReference type="RefSeq" id="WP_162112687.1">
    <property type="nucleotide sequence ID" value="NZ_JAACYR010000055.1"/>
</dbReference>
<sequence>MSVPLQGGVPDLTGRAAERHVLDQLLEALRAGRSRALVIHGEAGIGKTALLNYLAARATGIRVLRAAGVESEMELDYAGLHQLCVPFLDRLDQLPAPQRQAMQSAFGISSGPPPDEFVFGLASLNLLSHLAEERPLICLVDDQQWLDRASATSLAFVARRLGEESVGMVFATRERRVEVAGLPDLPVAELAEADARRLLDGVLTGPLDERVRDQIVAESHGNPLALLELPRAVPTNALIGGFALPRAGSLTGALEETFRARYSALRPDSRRLLLVAATDPTGDAALVWRAAQALGIDDGAAADAADAGLAEIGTRVRFRHPLVRSATYWSAPVAERQAVHRALGEATDATRDPDRRIWHFAQATAGPDAALADELESAAEQARRRGGLVAAAAFLERSALLTLDAARRGERALKAAQVNVQAGRLDAATALLTAAESEPVDELRRAQIDLLRAQLAFATSRGGEAPLLLLRAARRFEPIDPQLARETYLEGISAAAFAGRLASPGGDVLDLSRAAMSAPAPRGPWRATDHLLDGMATNIVEGYPSAVPRLRAALADVPGDLSAAEELRWMWLLNEAALHLWDDERWHALSERYLRLARGVGALMELPLALSTRAIMLVFSGDLSAASALVAEQTAATEATGINLGPYAAAHLAAIRGGYTETTELVDAILATVPLRGEGIGMAIAEWTKALLFNGMGDYPEAMAAAQRSLHHQKYPDLHYPGIANWVVPELIEAAVRTGITDTAAEAIDWMTVMTDASGTNWALGVGARSRALLAQNDEAEHLYSEAIRRLAASRVRTDLARAHLLYGEWLRRERRRVDAREQLRTAHDMLESMGMSAFADRAWRELLATGETARKRSTPSRTVELTAQEVRIAQLARSGLSNPEIGTRLFISAKTVQYHLRKVFIKLDITSRGQLEYVLPPG</sequence>
<protein>
    <submittedName>
        <fullName evidence="4">AAA family ATPase</fullName>
    </submittedName>
</protein>
<organism evidence="4 5">
    <name type="scientific">Mycolicibacter kumamotonensis</name>
    <dbReference type="NCBI Taxonomy" id="354243"/>
    <lineage>
        <taxon>Bacteria</taxon>
        <taxon>Bacillati</taxon>
        <taxon>Actinomycetota</taxon>
        <taxon>Actinomycetes</taxon>
        <taxon>Mycobacteriales</taxon>
        <taxon>Mycobacteriaceae</taxon>
        <taxon>Mycolicibacter</taxon>
    </lineage>
</organism>
<gene>
    <name evidence="4" type="ORF">GWR20_15625</name>
</gene>
<evidence type="ECO:0000313" key="5">
    <source>
        <dbReference type="Proteomes" id="UP000466523"/>
    </source>
</evidence>
<dbReference type="GO" id="GO:0005737">
    <property type="term" value="C:cytoplasm"/>
    <property type="evidence" value="ECO:0007669"/>
    <property type="project" value="TreeGrafter"/>
</dbReference>
<dbReference type="CDD" id="cd06170">
    <property type="entry name" value="LuxR_C_like"/>
    <property type="match status" value="1"/>
</dbReference>
<evidence type="ECO:0000313" key="4">
    <source>
        <dbReference type="EMBL" id="NDJ90568.1"/>
    </source>
</evidence>
<proteinExistence type="predicted"/>
<dbReference type="PROSITE" id="PS50043">
    <property type="entry name" value="HTH_LUXR_2"/>
    <property type="match status" value="1"/>
</dbReference>
<dbReference type="GO" id="GO:0003677">
    <property type="term" value="F:DNA binding"/>
    <property type="evidence" value="ECO:0007669"/>
    <property type="project" value="InterPro"/>
</dbReference>
<dbReference type="Gene3D" id="1.10.10.10">
    <property type="entry name" value="Winged helix-like DNA-binding domain superfamily/Winged helix DNA-binding domain"/>
    <property type="match status" value="1"/>
</dbReference>
<keyword evidence="2" id="KW-0067">ATP-binding</keyword>
<dbReference type="Pfam" id="PF13191">
    <property type="entry name" value="AAA_16"/>
    <property type="match status" value="1"/>
</dbReference>
<accession>A0A7K3LDY6</accession>
<dbReference type="GO" id="GO:0006355">
    <property type="term" value="P:regulation of DNA-templated transcription"/>
    <property type="evidence" value="ECO:0007669"/>
    <property type="project" value="InterPro"/>
</dbReference>
<evidence type="ECO:0000259" key="3">
    <source>
        <dbReference type="PROSITE" id="PS50043"/>
    </source>
</evidence>
<dbReference type="EMBL" id="JAACYR010000055">
    <property type="protein sequence ID" value="NDJ90568.1"/>
    <property type="molecule type" value="Genomic_DNA"/>
</dbReference>